<protein>
    <recommendedName>
        <fullName evidence="3">RAP domain-containing protein</fullName>
    </recommendedName>
</protein>
<dbReference type="Proteomes" id="UP001226720">
    <property type="component" value="Unassembled WGS sequence"/>
</dbReference>
<evidence type="ECO:0000313" key="1">
    <source>
        <dbReference type="EMBL" id="MDQ0481061.1"/>
    </source>
</evidence>
<reference evidence="1" key="1">
    <citation type="submission" date="2023-07" db="EMBL/GenBank/DDBJ databases">
        <title>Genomic Encyclopedia of Type Strains, Phase IV (KMG-IV): sequencing the most valuable type-strain genomes for metagenomic binning, comparative biology and taxonomic classification.</title>
        <authorList>
            <person name="Goeker M."/>
        </authorList>
    </citation>
    <scope>NUCLEOTIDE SEQUENCE [LARGE SCALE GENOMIC DNA]</scope>
    <source>
        <strain evidence="1">JSM 076093</strain>
    </source>
</reference>
<dbReference type="GeneID" id="301327352"/>
<dbReference type="Gene3D" id="3.40.960.10">
    <property type="entry name" value="VSR Endonuclease"/>
    <property type="match status" value="1"/>
</dbReference>
<proteinExistence type="predicted"/>
<comment type="caution">
    <text evidence="1">The sequence shown here is derived from an EMBL/GenBank/DDBJ whole genome shotgun (WGS) entry which is preliminary data.</text>
</comment>
<organism evidence="1 2">
    <name type="scientific">Guptibacillus hwajinpoensis</name>
    <dbReference type="NCBI Taxonomy" id="208199"/>
    <lineage>
        <taxon>Bacteria</taxon>
        <taxon>Bacillati</taxon>
        <taxon>Bacillota</taxon>
        <taxon>Bacilli</taxon>
        <taxon>Bacillales</taxon>
        <taxon>Guptibacillaceae</taxon>
        <taxon>Guptibacillus</taxon>
    </lineage>
</organism>
<dbReference type="EMBL" id="JAUSWM010000001">
    <property type="protein sequence ID" value="MDQ0481061.1"/>
    <property type="molecule type" value="Genomic_DNA"/>
</dbReference>
<accession>A0ABU0JXT4</accession>
<keyword evidence="2" id="KW-1185">Reference proteome</keyword>
<sequence length="483" mass="57900">MHNTVSKVIESLKKKKNKTDNELKELELFKALLPFKYNDEDIHPDYEVFRKYFRSTKRTTNVETRKKINKMMIDADFVHAHNKDYVIQMKGAIQSLSPKVLEEVKELALAEKKRIENYQNNTSIRKRIGKEINRELDVIAPKIIKEVSEKKIFFTKLQFRKNRIGFFISHNVGKNQEILTEYLKKGKKSEQLFLEDLDVENENYFITFSEPHDLTFMNAILTYPFMNESLEGIKLLGIPLQVIIERCHYKGMEIREPEWHDLEFNQYYESLKKSIFAFNNRLKIKSYSDDSVRYVINQLMKITAFDSELYLSCYLHYNFLLPVQKYVNRREEYFNKNDISMSLEEFKKEREEIYQGLILKGKTNTKWKNELDLYKIVFKCYPDAIYQYRETWLGRQSLDVYIPSLKIGIEYNGQQHYEPVEFFGGLEAFLYRQKLDELKKYKCREEGIQLIQWSYKDVISKVNLLRKINSINSLDMINDFNQK</sequence>
<evidence type="ECO:0000313" key="2">
    <source>
        <dbReference type="Proteomes" id="UP001226720"/>
    </source>
</evidence>
<evidence type="ECO:0008006" key="3">
    <source>
        <dbReference type="Google" id="ProtNLM"/>
    </source>
</evidence>
<dbReference type="RefSeq" id="WP_301551807.1">
    <property type="nucleotide sequence ID" value="NZ_JAQRMZ010000005.1"/>
</dbReference>
<gene>
    <name evidence="1" type="ORF">QO000_000014</name>
</gene>
<name>A0ABU0JXT4_9BACL</name>